<evidence type="ECO:0000313" key="5">
    <source>
        <dbReference type="EMBL" id="CCD04296.1"/>
    </source>
</evidence>
<dbReference type="KEGG" id="lpo:LPO_0164"/>
<evidence type="ECO:0000256" key="1">
    <source>
        <dbReference type="ARBA" id="ARBA00006594"/>
    </source>
</evidence>
<accession>A0AAV2UTL0</accession>
<dbReference type="InterPro" id="IPR001091">
    <property type="entry name" value="RM_Methyltransferase"/>
</dbReference>
<dbReference type="SUPFAM" id="SSF53335">
    <property type="entry name" value="S-adenosyl-L-methionine-dependent methyltransferases"/>
    <property type="match status" value="1"/>
</dbReference>
<keyword evidence="2 5" id="KW-0489">Methyltransferase</keyword>
<dbReference type="PRINTS" id="PR00508">
    <property type="entry name" value="S21N4MTFRASE"/>
</dbReference>
<dbReference type="REBASE" id="50876">
    <property type="entry name" value="M.LpnLoORF164P"/>
</dbReference>
<proteinExistence type="inferred from homology"/>
<dbReference type="InterPro" id="IPR002941">
    <property type="entry name" value="DNA_methylase_N4/N6"/>
</dbReference>
<evidence type="ECO:0000259" key="4">
    <source>
        <dbReference type="Pfam" id="PF01555"/>
    </source>
</evidence>
<dbReference type="PROSITE" id="PS00092">
    <property type="entry name" value="N6_MTASE"/>
    <property type="match status" value="1"/>
</dbReference>
<protein>
    <submittedName>
        <fullName evidence="5">Adenine specific DNA methylase</fullName>
        <ecNumber evidence="5">2.1.1.72</ecNumber>
    </submittedName>
</protein>
<evidence type="ECO:0000256" key="2">
    <source>
        <dbReference type="ARBA" id="ARBA00022603"/>
    </source>
</evidence>
<dbReference type="GO" id="GO:0003677">
    <property type="term" value="F:DNA binding"/>
    <property type="evidence" value="ECO:0007669"/>
    <property type="project" value="InterPro"/>
</dbReference>
<sequence length="824" mass="93906">MSGKKRKICTYKHDDKTRLNNPEVGLVNARTDQDGPRKAYNYDPHLDPTLQWAGKIEYTSFQVPSVSLHVHERIDPYTIIQAIKSNSDNHVQISLFDQHDTPLREAIEFYKHKSGWTNRLIAGDSLLVMNSLLEKEGMANQIQMIYIDPPYGITYGSNFQPFINKTTVKDKNDSDLSAEPETLKAFRDTWELGIHSYLTYMRDRLLLAKELLHESGSCFVQISDENVHHLRELMDEVFGPKNFVGQISVTKSGALSKRLLPRRNDYILWYAKDIDKIKYRKLFLESSYPQKSHQYDMILLEDGTIRNATEHEKFSGKLPSGAEAFRYVTLTKPGPGSRYEYTYKGKKYNSGTRWWGFNPDGLKELEKQNRLAIQGNSLVGIRYFNDFAATELDNVWTDTATGSGMDKIYVVQTNNKIIQRCMLMTSDPGDLVLDPTCGSGTTAVVAEQWGRRWITCDTSRVAITLAKQRIMTSKFDYYELAHIQEGISSGFQYKTIPHITLGSIVKKEQGAHEVLYDQPKIDRTKVRVAGPFTYEAVPAPTIQPLDEVNSLPATDRSITRSGETLKQYEWQDELLKTGIRGKSGQRINFSRIEPLSGMRYLNAEGETQEESAQRVVISFGPQHAPLEQRQVEMAIEEAQSLVPKPKIIVFAAFQFDPEASKDIDETNWPGVTLLKVQMNADLYTEDLKKKRSSNDSFWLVGQPDIELKKVDDSLWQIHVLGFDYYNTATGALDSGGADKIAMWMLDTDYDGRSLYPKQVFFPFFNEKIGWKKFAKNLKAEVDQEKIKTYSGTISSPFSPGQYNRIAVKIIDDRGIESLKIINIS</sequence>
<feature type="domain" description="DNA methylase N-4/N-6" evidence="4">
    <location>
        <begin position="142"/>
        <end position="467"/>
    </location>
</feature>
<dbReference type="InterPro" id="IPR002052">
    <property type="entry name" value="DNA_methylase_N6_adenine_CS"/>
</dbReference>
<dbReference type="Gene3D" id="3.40.50.150">
    <property type="entry name" value="Vaccinia Virus protein VP39"/>
    <property type="match status" value="1"/>
</dbReference>
<dbReference type="Pfam" id="PF01555">
    <property type="entry name" value="N6_N4_Mtase"/>
    <property type="match status" value="1"/>
</dbReference>
<evidence type="ECO:0000313" key="6">
    <source>
        <dbReference type="Proteomes" id="UP000010102"/>
    </source>
</evidence>
<dbReference type="RefSeq" id="WP_014840796.1">
    <property type="nucleotide sequence ID" value="NZ_JFIH01000041.1"/>
</dbReference>
<dbReference type="EMBL" id="FQ958210">
    <property type="protein sequence ID" value="CCD04296.1"/>
    <property type="molecule type" value="Genomic_DNA"/>
</dbReference>
<evidence type="ECO:0000256" key="3">
    <source>
        <dbReference type="ARBA" id="ARBA00022679"/>
    </source>
</evidence>
<reference evidence="5 6" key="1">
    <citation type="submission" date="2011-07" db="EMBL/GenBank/DDBJ databases">
        <authorList>
            <person name="Genoscope - CEA"/>
        </authorList>
    </citation>
    <scope>NUCLEOTIDE SEQUENCE [LARGE SCALE GENOMIC DNA]</scope>
    <source>
        <strain evidence="6">lorraine</strain>
    </source>
</reference>
<dbReference type="AlphaFoldDB" id="A0AAV2UTL0"/>
<dbReference type="InterPro" id="IPR029063">
    <property type="entry name" value="SAM-dependent_MTases_sf"/>
</dbReference>
<dbReference type="GO" id="GO:0032259">
    <property type="term" value="P:methylation"/>
    <property type="evidence" value="ECO:0007669"/>
    <property type="project" value="UniProtKB-KW"/>
</dbReference>
<gene>
    <name evidence="5" type="ORF">LPO_0164</name>
</gene>
<name>A0AAV2UTL0_LEGPN</name>
<dbReference type="GO" id="GO:0008170">
    <property type="term" value="F:N-methyltransferase activity"/>
    <property type="evidence" value="ECO:0007669"/>
    <property type="project" value="InterPro"/>
</dbReference>
<keyword evidence="3 5" id="KW-0808">Transferase</keyword>
<dbReference type="Proteomes" id="UP000010102">
    <property type="component" value="Chromosome"/>
</dbReference>
<dbReference type="PANTHER" id="PTHR13370">
    <property type="entry name" value="RNA METHYLASE-RELATED"/>
    <property type="match status" value="1"/>
</dbReference>
<dbReference type="GO" id="GO:0009007">
    <property type="term" value="F:site-specific DNA-methyltransferase (adenine-specific) activity"/>
    <property type="evidence" value="ECO:0007669"/>
    <property type="project" value="UniProtKB-EC"/>
</dbReference>
<organism evidence="5 6">
    <name type="scientific">Legionella pneumophila subsp. pneumophila</name>
    <dbReference type="NCBI Taxonomy" id="91891"/>
    <lineage>
        <taxon>Bacteria</taxon>
        <taxon>Pseudomonadati</taxon>
        <taxon>Pseudomonadota</taxon>
        <taxon>Gammaproteobacteria</taxon>
        <taxon>Legionellales</taxon>
        <taxon>Legionellaceae</taxon>
        <taxon>Legionella</taxon>
    </lineage>
</organism>
<comment type="similarity">
    <text evidence="1">Belongs to the N(4)/N(6)-methyltransferase family.</text>
</comment>
<dbReference type="PANTHER" id="PTHR13370:SF16">
    <property type="entry name" value="SITE-SPECIFIC DNA-METHYLTRANSFERASE (ADENINE-SPECIFIC)"/>
    <property type="match status" value="1"/>
</dbReference>
<dbReference type="EC" id="2.1.1.72" evidence="5"/>
<dbReference type="GO" id="GO:0005737">
    <property type="term" value="C:cytoplasm"/>
    <property type="evidence" value="ECO:0007669"/>
    <property type="project" value="TreeGrafter"/>
</dbReference>